<dbReference type="InterPro" id="IPR058474">
    <property type="entry name" value="DUF8160"/>
</dbReference>
<dbReference type="AlphaFoldDB" id="A0ABD5TXJ8"/>
<dbReference type="EMBL" id="JBHSXH010000014">
    <property type="protein sequence ID" value="MFC6825234.1"/>
    <property type="molecule type" value="Genomic_DNA"/>
</dbReference>
<evidence type="ECO:0000256" key="1">
    <source>
        <dbReference type="SAM" id="MobiDB-lite"/>
    </source>
</evidence>
<organism evidence="3 4">
    <name type="scientific">Halopelagius fulvigenes</name>
    <dbReference type="NCBI Taxonomy" id="1198324"/>
    <lineage>
        <taxon>Archaea</taxon>
        <taxon>Methanobacteriati</taxon>
        <taxon>Methanobacteriota</taxon>
        <taxon>Stenosarchaea group</taxon>
        <taxon>Halobacteria</taxon>
        <taxon>Halobacteriales</taxon>
        <taxon>Haloferacaceae</taxon>
    </lineage>
</organism>
<dbReference type="Proteomes" id="UP001596408">
    <property type="component" value="Unassembled WGS sequence"/>
</dbReference>
<proteinExistence type="predicted"/>
<accession>A0ABD5TXJ8</accession>
<keyword evidence="4" id="KW-1185">Reference proteome</keyword>
<comment type="caution">
    <text evidence="3">The sequence shown here is derived from an EMBL/GenBank/DDBJ whole genome shotgun (WGS) entry which is preliminary data.</text>
</comment>
<gene>
    <name evidence="3" type="ORF">ACFQEV_09565</name>
</gene>
<name>A0ABD5TXJ8_9EURY</name>
<dbReference type="RefSeq" id="WP_379695270.1">
    <property type="nucleotide sequence ID" value="NZ_JBHSXH010000014.1"/>
</dbReference>
<sequence length="124" mass="14535">MVNDTSDSVKDRFAERFEGEKDEKEKNEENSAKEQTSKNSVKAKKDKVSNIKEEWQNHSVYLDNELADRFGMGYKRLDLELGQDYGLSIKKTRHYYPLIVKLGLDKLEELESEEVKEELEELES</sequence>
<evidence type="ECO:0000259" key="2">
    <source>
        <dbReference type="Pfam" id="PF26492"/>
    </source>
</evidence>
<feature type="compositionally biased region" description="Basic and acidic residues" evidence="1">
    <location>
        <begin position="7"/>
        <end position="36"/>
    </location>
</feature>
<feature type="region of interest" description="Disordered" evidence="1">
    <location>
        <begin position="1"/>
        <end position="48"/>
    </location>
</feature>
<feature type="domain" description="DUF8160" evidence="2">
    <location>
        <begin position="13"/>
        <end position="123"/>
    </location>
</feature>
<dbReference type="Pfam" id="PF26492">
    <property type="entry name" value="DUF8160"/>
    <property type="match status" value="1"/>
</dbReference>
<protein>
    <recommendedName>
        <fullName evidence="2">DUF8160 domain-containing protein</fullName>
    </recommendedName>
</protein>
<evidence type="ECO:0000313" key="4">
    <source>
        <dbReference type="Proteomes" id="UP001596408"/>
    </source>
</evidence>
<reference evidence="3 4" key="1">
    <citation type="journal article" date="2019" name="Int. J. Syst. Evol. Microbiol.">
        <title>The Global Catalogue of Microorganisms (GCM) 10K type strain sequencing project: providing services to taxonomists for standard genome sequencing and annotation.</title>
        <authorList>
            <consortium name="The Broad Institute Genomics Platform"/>
            <consortium name="The Broad Institute Genome Sequencing Center for Infectious Disease"/>
            <person name="Wu L."/>
            <person name="Ma J."/>
        </authorList>
    </citation>
    <scope>NUCLEOTIDE SEQUENCE [LARGE SCALE GENOMIC DNA]</scope>
    <source>
        <strain evidence="3 4">YIM 94188</strain>
    </source>
</reference>
<evidence type="ECO:0000313" key="3">
    <source>
        <dbReference type="EMBL" id="MFC6825234.1"/>
    </source>
</evidence>